<keyword evidence="4" id="KW-0862">Zinc</keyword>
<name>A0A9P4U0A9_9PEZI</name>
<evidence type="ECO:0000259" key="5">
    <source>
        <dbReference type="SMART" id="SM00849"/>
    </source>
</evidence>
<dbReference type="OrthoDB" id="10250730at2759"/>
<sequence length="365" mass="40822">MAVLDLPKSQNTVKVSMIDTGTRMSNFDASMFLHPTIGKLTQFNGIPTWSFLIEHENDQGEKQRYIYDLGVRKDLGNVSSSTKQMLETLGWQIDVPKDVADVLKENNIPLGSINGIIWSHWHFDHTGNPATFPPSADLIVGPGFKKNLLPAYPTKHDSGVTEDAWTGRTLREIDFHANGETLKVGEFDAFDVFGDGSFYLLDSPGHTIGHLCGLARTTPETFIFMGGDACHHPGIFRPSPEVPAPADLVSEDLAELYFQRFESPCPGQSNKHTHGLGPAHNQEPFYTYPKVPDGEGVNHSREASLKTRTKLMQFDASENVFVVIAHDATIVDIVETFPRSASHWKEKNWKELVRWEFLKDFIQTS</sequence>
<evidence type="ECO:0000256" key="4">
    <source>
        <dbReference type="ARBA" id="ARBA00022833"/>
    </source>
</evidence>
<dbReference type="InterPro" id="IPR036866">
    <property type="entry name" value="RibonucZ/Hydroxyglut_hydro"/>
</dbReference>
<comment type="caution">
    <text evidence="6">The sequence shown here is derived from an EMBL/GenBank/DDBJ whole genome shotgun (WGS) entry which is preliminary data.</text>
</comment>
<evidence type="ECO:0000256" key="1">
    <source>
        <dbReference type="ARBA" id="ARBA00007749"/>
    </source>
</evidence>
<dbReference type="InterPro" id="IPR001279">
    <property type="entry name" value="Metallo-B-lactamas"/>
</dbReference>
<evidence type="ECO:0000256" key="3">
    <source>
        <dbReference type="ARBA" id="ARBA00022801"/>
    </source>
</evidence>
<keyword evidence="3" id="KW-0378">Hydrolase</keyword>
<evidence type="ECO:0000313" key="6">
    <source>
        <dbReference type="EMBL" id="KAF2432261.1"/>
    </source>
</evidence>
<dbReference type="Proteomes" id="UP000800235">
    <property type="component" value="Unassembled WGS sequence"/>
</dbReference>
<dbReference type="InterPro" id="IPR051013">
    <property type="entry name" value="MBL_superfamily_lactonases"/>
</dbReference>
<protein>
    <recommendedName>
        <fullName evidence="5">Metallo-beta-lactamase domain-containing protein</fullName>
    </recommendedName>
</protein>
<keyword evidence="2" id="KW-0479">Metal-binding</keyword>
<dbReference type="Gene3D" id="3.60.15.10">
    <property type="entry name" value="Ribonuclease Z/Hydroxyacylglutathione hydrolase-like"/>
    <property type="match status" value="1"/>
</dbReference>
<proteinExistence type="inferred from homology"/>
<dbReference type="GO" id="GO:0016787">
    <property type="term" value="F:hydrolase activity"/>
    <property type="evidence" value="ECO:0007669"/>
    <property type="project" value="UniProtKB-KW"/>
</dbReference>
<dbReference type="PANTHER" id="PTHR42978:SF5">
    <property type="entry name" value="METALLO-BETA-LACTAMASE DOMAIN-CONTAINING PROTEIN"/>
    <property type="match status" value="1"/>
</dbReference>
<dbReference type="SMART" id="SM00849">
    <property type="entry name" value="Lactamase_B"/>
    <property type="match status" value="1"/>
</dbReference>
<dbReference type="SUPFAM" id="SSF56281">
    <property type="entry name" value="Metallo-hydrolase/oxidoreductase"/>
    <property type="match status" value="1"/>
</dbReference>
<gene>
    <name evidence="6" type="ORF">EJ08DRAFT_648329</name>
</gene>
<comment type="similarity">
    <text evidence="1">Belongs to the metallo-beta-lactamase superfamily.</text>
</comment>
<evidence type="ECO:0000313" key="7">
    <source>
        <dbReference type="Proteomes" id="UP000800235"/>
    </source>
</evidence>
<feature type="non-terminal residue" evidence="6">
    <location>
        <position position="365"/>
    </location>
</feature>
<dbReference type="EMBL" id="MU007027">
    <property type="protein sequence ID" value="KAF2432261.1"/>
    <property type="molecule type" value="Genomic_DNA"/>
</dbReference>
<organism evidence="6 7">
    <name type="scientific">Tothia fuscella</name>
    <dbReference type="NCBI Taxonomy" id="1048955"/>
    <lineage>
        <taxon>Eukaryota</taxon>
        <taxon>Fungi</taxon>
        <taxon>Dikarya</taxon>
        <taxon>Ascomycota</taxon>
        <taxon>Pezizomycotina</taxon>
        <taxon>Dothideomycetes</taxon>
        <taxon>Pleosporomycetidae</taxon>
        <taxon>Venturiales</taxon>
        <taxon>Cylindrosympodiaceae</taxon>
        <taxon>Tothia</taxon>
    </lineage>
</organism>
<keyword evidence="7" id="KW-1185">Reference proteome</keyword>
<feature type="domain" description="Metallo-beta-lactamase" evidence="5">
    <location>
        <begin position="47"/>
        <end position="268"/>
    </location>
</feature>
<dbReference type="CDD" id="cd07730">
    <property type="entry name" value="metallo-hydrolase-like_MBL-fold"/>
    <property type="match status" value="1"/>
</dbReference>
<reference evidence="6" key="1">
    <citation type="journal article" date="2020" name="Stud. Mycol.">
        <title>101 Dothideomycetes genomes: a test case for predicting lifestyles and emergence of pathogens.</title>
        <authorList>
            <person name="Haridas S."/>
            <person name="Albert R."/>
            <person name="Binder M."/>
            <person name="Bloem J."/>
            <person name="Labutti K."/>
            <person name="Salamov A."/>
            <person name="Andreopoulos B."/>
            <person name="Baker S."/>
            <person name="Barry K."/>
            <person name="Bills G."/>
            <person name="Bluhm B."/>
            <person name="Cannon C."/>
            <person name="Castanera R."/>
            <person name="Culley D."/>
            <person name="Daum C."/>
            <person name="Ezra D."/>
            <person name="Gonzalez J."/>
            <person name="Henrissat B."/>
            <person name="Kuo A."/>
            <person name="Liang C."/>
            <person name="Lipzen A."/>
            <person name="Lutzoni F."/>
            <person name="Magnuson J."/>
            <person name="Mondo S."/>
            <person name="Nolan M."/>
            <person name="Ohm R."/>
            <person name="Pangilinan J."/>
            <person name="Park H.-J."/>
            <person name="Ramirez L."/>
            <person name="Alfaro M."/>
            <person name="Sun H."/>
            <person name="Tritt A."/>
            <person name="Yoshinaga Y."/>
            <person name="Zwiers L.-H."/>
            <person name="Turgeon B."/>
            <person name="Goodwin S."/>
            <person name="Spatafora J."/>
            <person name="Crous P."/>
            <person name="Grigoriev I."/>
        </authorList>
    </citation>
    <scope>NUCLEOTIDE SEQUENCE</scope>
    <source>
        <strain evidence="6">CBS 130266</strain>
    </source>
</reference>
<dbReference type="PANTHER" id="PTHR42978">
    <property type="entry name" value="QUORUM-QUENCHING LACTONASE YTNP-RELATED-RELATED"/>
    <property type="match status" value="1"/>
</dbReference>
<accession>A0A9P4U0A9</accession>
<dbReference type="AlphaFoldDB" id="A0A9P4U0A9"/>
<evidence type="ECO:0000256" key="2">
    <source>
        <dbReference type="ARBA" id="ARBA00022723"/>
    </source>
</evidence>
<dbReference type="GO" id="GO:0046872">
    <property type="term" value="F:metal ion binding"/>
    <property type="evidence" value="ECO:0007669"/>
    <property type="project" value="UniProtKB-KW"/>
</dbReference>